<dbReference type="SUPFAM" id="SSF55724">
    <property type="entry name" value="Mog1p/PsbP-like"/>
    <property type="match status" value="1"/>
</dbReference>
<dbReference type="AlphaFoldDB" id="W0V3W5"/>
<dbReference type="InterPro" id="IPR016123">
    <property type="entry name" value="Mog1/PsbP_a/b/a-sand"/>
</dbReference>
<gene>
    <name evidence="1" type="ORF">GJA_2890</name>
</gene>
<dbReference type="EMBL" id="HG322949">
    <property type="protein sequence ID" value="CDG83519.1"/>
    <property type="molecule type" value="Genomic_DNA"/>
</dbReference>
<protein>
    <recommendedName>
        <fullName evidence="3">DUF1795 domain-containing protein</fullName>
    </recommendedName>
</protein>
<dbReference type="STRING" id="1349767.GJA_2890"/>
<dbReference type="Proteomes" id="UP000027604">
    <property type="component" value="Chromosome I"/>
</dbReference>
<dbReference type="eggNOG" id="COG5435">
    <property type="taxonomic scope" value="Bacteria"/>
</dbReference>
<dbReference type="InterPro" id="IPR014894">
    <property type="entry name" value="DcrB/EagT6"/>
</dbReference>
<evidence type="ECO:0000313" key="1">
    <source>
        <dbReference type="EMBL" id="CDG83519.1"/>
    </source>
</evidence>
<accession>W0V3W5</accession>
<evidence type="ECO:0008006" key="3">
    <source>
        <dbReference type="Google" id="ProtNLM"/>
    </source>
</evidence>
<dbReference type="PATRIC" id="fig|1349767.4.peg.4609"/>
<dbReference type="Pfam" id="PF08786">
    <property type="entry name" value="DcrB"/>
    <property type="match status" value="1"/>
</dbReference>
<dbReference type="HOGENOM" id="CLU_126902_1_0_4"/>
<keyword evidence="2" id="KW-1185">Reference proteome</keyword>
<organism evidence="1 2">
    <name type="scientific">Janthinobacterium agaricidamnosum NBRC 102515 = DSM 9628</name>
    <dbReference type="NCBI Taxonomy" id="1349767"/>
    <lineage>
        <taxon>Bacteria</taxon>
        <taxon>Pseudomonadati</taxon>
        <taxon>Pseudomonadota</taxon>
        <taxon>Betaproteobacteria</taxon>
        <taxon>Burkholderiales</taxon>
        <taxon>Oxalobacteraceae</taxon>
        <taxon>Janthinobacterium</taxon>
    </lineage>
</organism>
<dbReference type="KEGG" id="jag:GJA_2890"/>
<dbReference type="OrthoDB" id="8775251at2"/>
<dbReference type="RefSeq" id="WP_038493064.1">
    <property type="nucleotide sequence ID" value="NZ_BCTH01000034.1"/>
</dbReference>
<name>W0V3W5_9BURK</name>
<dbReference type="Gene3D" id="3.40.1000.10">
    <property type="entry name" value="Mog1/PsbP, alpha/beta/alpha sandwich"/>
    <property type="match status" value="1"/>
</dbReference>
<reference evidence="1 2" key="1">
    <citation type="journal article" date="2015" name="Genome Announc.">
        <title>Genome Sequence of Mushroom Soft-Rot Pathogen Janthinobacterium agaricidamnosum.</title>
        <authorList>
            <person name="Graupner K."/>
            <person name="Lackner G."/>
            <person name="Hertweck C."/>
        </authorList>
    </citation>
    <scope>NUCLEOTIDE SEQUENCE [LARGE SCALE GENOMIC DNA]</scope>
    <source>
        <strain evidence="2">NBRC 102515 / DSM 9628</strain>
    </source>
</reference>
<evidence type="ECO:0000313" key="2">
    <source>
        <dbReference type="Proteomes" id="UP000027604"/>
    </source>
</evidence>
<sequence length="147" mass="15989">MDYHIEEGSFTVPDGAQDRSINLLILNHGPGGLTLVVTRDQLQEGENLDTFLTRQLRTMASQVKHFQQQDRCEVHLGAAQLPGLQVSTSFRQNGSSIHQRQTVASLGGVAVLLFTLSCASPLTTQQQAYAEVLLASFRASPASLDQP</sequence>
<proteinExistence type="predicted"/>